<evidence type="ECO:0000256" key="16">
    <source>
        <dbReference type="SAM" id="MobiDB-lite"/>
    </source>
</evidence>
<comment type="subcellular location">
    <subcellularLocation>
        <location evidence="4">Mitochondrion</location>
    </subcellularLocation>
</comment>
<evidence type="ECO:0000313" key="21">
    <source>
        <dbReference type="Proteomes" id="UP000541610"/>
    </source>
</evidence>
<reference evidence="20 21" key="1">
    <citation type="submission" date="2020-04" db="EMBL/GenBank/DDBJ databases">
        <title>Perkinsus olseni comparative genomics.</title>
        <authorList>
            <person name="Bogema D.R."/>
        </authorList>
    </citation>
    <scope>NUCLEOTIDE SEQUENCE [LARGE SCALE GENOMIC DNA]</scope>
    <source>
        <strain evidence="20">00978-12</strain>
    </source>
</reference>
<dbReference type="InterPro" id="IPR036980">
    <property type="entry name" value="RNase_P/MRP_Rpp29_sf"/>
</dbReference>
<feature type="compositionally biased region" description="Low complexity" evidence="16">
    <location>
        <begin position="644"/>
        <end position="659"/>
    </location>
</feature>
<sequence>MFGPSRDRADWMDDKAIAAVWVAVYFCLPDELLMINNGKSGTSSECQSTATEIPSPSKVLLNLTEGSENFTLIRAFISTLRSKCCPVDGEEKVLSRIQSALYLHRKHVDREKEEEHRLKDVHRASRGEPTVVALRSFLEGTVCLTTGLAVISMMSFVNGEEEEGSVSGSSPLSSPFFRGFVSTMCALPLAERSGRYFVALFVICRACEVLTVLGYANLPPRLRAIVDRICLGSPAAAASLAAMMVGDGIVVDACIRHPQTMDPKYRRFAGIQAMVERDRLEAFFSRRGDIPDIPPAPCSSSNLRLGGPGELPPRVKARYANVPLCGLHHYGGVEGCVPSLLHFSVNSFTRLNVPLYAKLYLATLIIALIKGERNLPKAARRFVMNVGQSSLFMTAQVGLLHLIVCAGSNLISPEALNSKHGPLIGGMLAGPAILLEKPQRRREIAMFVLSHALHIVLQRLTIGPALRRVLLVLAACGVGTLTYAFDAEETRTTACQNNVLPAAPIPPIKSSLRPPSLPRDLPPSSASLYSESELSSEEYQSDYGDSSEAPRMPTPAAAADVEQQHHHLLRPSYRGILRWFLDTHDREHELPVVVSFVLSMSGRSAAVESFLDSVFGGGGGGGKKVQPKRANKAKGKKRKGGANGRKASSAAASSPSTSSVRPEDRASLPGSPPAQDLIYSTLDGDRLMDFNPEVAVPRIMKWAGVYAGLKDEDAAFTKIRDQYNRQIATKPVPLDAGMAKEGHQAEGLSMIENTEGSLRVRACARFWHPLYLSKLECLEKLTQDHVTSNAGVARFASSDDKEKQRRLSAASDLRELWLAYINKTCVMEGGRLDMRQLRQASWLGAVVEVIDCTDKYMIGLAGTVVMENQNSLVVMDHDDGRYRLLPKSVCTFELRVGSPSSEGGHGHRVTVFGPDVLLSVEAPEEVHGRTQTVQGLPVLIRDFLVMTPPCICRRLQRLMSPTRVMASARRGFSSSSSSLLGYEYALVTPTDDHVGFKSRRSAPQPRFVFFPSFSLVSSREEWRTVAKHLAELGHTSAIVDWPGFALKDGFANWAMLEDVFQGTLVSTYTHYAYQVLDHFSARPRPFYLVVAGGQATVYVLRALRELEEERKQKIAHVVATSPTWLAYLRRWVGEGKPKALARRQQYIENRLPEMLATWFRLSRVYSGKGMVKRIMKRQMDPNSLTPQLIFQKRVILRRHRPYQLDTAMIVGRTDPVKDTVTFMREIMQGTRLQWEGAAGEVHKESPEMRAAEAALADTDDEDDMLLSMKVPKWSRKLEEEDKAADERWNTAASTAMMHCPPLTYLLPTIALTPADRATVDDVREAIMSAKREDLFYKEIPAGLAMHEEPTSWIHSMHGGSLLCGEAESFQGGVADEADSAGGGTEEEQQPTGGVYYEDQDVSSSEEKREDNRTEAISAAVMMRMCYVSTPCVSYPSLGCVEQWDGDSERTVQLLREMLHLLIYISLAAIQVAVLLWCFTGPRSRCTDRRRQTLMAGCGLLWCLLTEIVEVMGHREEATGNRYLSVFPSGAIYRSRCCPARPLLDSKINHLYRYWGIVADWSFFNRSIATSMGALFGFMLIVEPYIRERAWPCRPSGMALPHIEDCLYHSPGLRQLPIRCSVVPTRTHPPPAIRCHPSVRCGAPPVRVQHRAGQHGPLQVHDSSAEAADEGCRGDDHREEGRWRQAENFVNVPPLMGFFGSHELHSDTRPPETTTPTRDEFQRGHITVLRHKAVDMGISIDKAGYVRVQDLLAHPRFKSLRATQDDIKECVATNAKQRFALTTAPNGDLLIRATQGHSFPPTVVDPTLIMTPVDVPSLPSMLVHGTYFNHWKAILASGGLRPMNVGQPYNSGTTVSVLASSRVWRSSQISRAAASAGLSRSSRMRRVLASSQRQHIHLVDASATLTGIVSGLRKVRGDLCRCHGDSVSYISQHQIYIDARKAAADHIAFFRSANNVYLTSGEDGLLGTQYFSKVVDVKKSAEVGHGVPPGCHVATKGVAVLVYRRHHDTHMAVERALGISNLPTLVALPSPMPHQKNTKEVALKKQLKAIQTKMYTSAREHDILGAFKTYEEIISNEEFVEAGLTKGMHARILTVAASDVNLEAGCPAKDIETARKILKLAQQVLDKCSQRQENILTGMVKLAVAAGEIDLALQYHKECLSNFQPRLRSYAPLMQLYSSPQYQDFDAAMKLVADLESRGFTLGEAELSYLLRCCPAGKSFDFLADKVANTIDAVTDSRLTDAIRTMGQRDSGVEVLPTEVSAEGACSATGIKLRSIDITDEELHELSDLTERLATQDLSEEQQQKFLDLKDYLDSQSTPATIIVDAANIGHMNQNYADGFFQHSQIDDVVEHFTKEGKKVLVILHSKWLEQGLDLTVGTGPLAKKRRKIASKQKQKLARLDVARVRATRVLVYQTAASIQPMGPSPDSADESASSKPQSSHTSDEDDIEELSDEKRTKYDELIKKYDDKWTKQNEDKDSLFELYRVPPRANDDWFWMYAAIRCEEQARALAEKEGRTAEKVFVISNDLMRDHFWRMMVPQSFLRWRERHVCRVRITFPEEDVDKKEYSFEMPSVYSTRIQRQGRYCHVPITRPVDDQQPETETKWLAVVNKAAGSE</sequence>
<keyword evidence="14" id="KW-0496">Mitochondrion</keyword>
<evidence type="ECO:0000256" key="15">
    <source>
        <dbReference type="ARBA" id="ARBA00047949"/>
    </source>
</evidence>
<dbReference type="InterPro" id="IPR042081">
    <property type="entry name" value="RNA_2'-PTrans_C"/>
</dbReference>
<evidence type="ECO:0000256" key="9">
    <source>
        <dbReference type="ARBA" id="ARBA00022737"/>
    </source>
</evidence>
<keyword evidence="10" id="KW-0378">Hydrolase</keyword>
<dbReference type="SUPFAM" id="SSF56399">
    <property type="entry name" value="ADP-ribosylation"/>
    <property type="match status" value="1"/>
</dbReference>
<name>A0A7J6NR22_PEROL</name>
<evidence type="ECO:0000256" key="6">
    <source>
        <dbReference type="ARBA" id="ARBA00022694"/>
    </source>
</evidence>
<feature type="compositionally biased region" description="Basic and acidic residues" evidence="16">
    <location>
        <begin position="1669"/>
        <end position="1679"/>
    </location>
</feature>
<dbReference type="PANTHER" id="PTHR13547:SF1">
    <property type="entry name" value="MITOCHONDRIAL RIBONUCLEASE P CATALYTIC SUBUNIT"/>
    <property type="match status" value="1"/>
</dbReference>
<protein>
    <submittedName>
        <fullName evidence="20">Uncharacterized protein</fullName>
    </submittedName>
</protein>
<evidence type="ECO:0000256" key="17">
    <source>
        <dbReference type="SAM" id="Phobius"/>
    </source>
</evidence>
<evidence type="ECO:0000256" key="7">
    <source>
        <dbReference type="ARBA" id="ARBA00022722"/>
    </source>
</evidence>
<keyword evidence="6" id="KW-0819">tRNA processing</keyword>
<keyword evidence="17" id="KW-0812">Transmembrane</keyword>
<organism evidence="20 21">
    <name type="scientific">Perkinsus olseni</name>
    <name type="common">Perkinsus atlanticus</name>
    <dbReference type="NCBI Taxonomy" id="32597"/>
    <lineage>
        <taxon>Eukaryota</taxon>
        <taxon>Sar</taxon>
        <taxon>Alveolata</taxon>
        <taxon>Perkinsozoa</taxon>
        <taxon>Perkinsea</taxon>
        <taxon>Perkinsida</taxon>
        <taxon>Perkinsidae</taxon>
        <taxon>Perkinsus</taxon>
    </lineage>
</organism>
<feature type="region of interest" description="Disordered" evidence="16">
    <location>
        <begin position="1373"/>
        <end position="1412"/>
    </location>
</feature>
<feature type="compositionally biased region" description="Basic residues" evidence="16">
    <location>
        <begin position="625"/>
        <end position="640"/>
    </location>
</feature>
<dbReference type="Gene3D" id="2.30.30.210">
    <property type="entry name" value="Ribonuclease P/MRP, subunit p29"/>
    <property type="match status" value="1"/>
</dbReference>
<evidence type="ECO:0000256" key="4">
    <source>
        <dbReference type="ARBA" id="ARBA00004173"/>
    </source>
</evidence>
<feature type="domain" description="PROP1-like PPR" evidence="19">
    <location>
        <begin position="2048"/>
        <end position="2214"/>
    </location>
</feature>
<dbReference type="InterPro" id="IPR002730">
    <property type="entry name" value="Rpp29/RNP1"/>
</dbReference>
<evidence type="ECO:0000259" key="19">
    <source>
        <dbReference type="Pfam" id="PF17177"/>
    </source>
</evidence>
<dbReference type="SUPFAM" id="SSF101744">
    <property type="entry name" value="Rof/RNase P subunit-like"/>
    <property type="match status" value="1"/>
</dbReference>
<dbReference type="GO" id="GO:0003723">
    <property type="term" value="F:RNA binding"/>
    <property type="evidence" value="ECO:0007669"/>
    <property type="project" value="InterPro"/>
</dbReference>
<dbReference type="Gene3D" id="3.20.170.30">
    <property type="match status" value="1"/>
</dbReference>
<dbReference type="Gene3D" id="1.10.10.970">
    <property type="entry name" value="RNA 2'-phosphotransferase, Tpt1/KptA family, N-terminal domain"/>
    <property type="match status" value="1"/>
</dbReference>
<keyword evidence="8" id="KW-0479">Metal-binding</keyword>
<dbReference type="SMART" id="SM00538">
    <property type="entry name" value="POP4"/>
    <property type="match status" value="1"/>
</dbReference>
<dbReference type="GO" id="GO:0000215">
    <property type="term" value="F:tRNA 2'-phosphotransferase activity"/>
    <property type="evidence" value="ECO:0007669"/>
    <property type="project" value="UniProtKB-EC"/>
</dbReference>
<keyword evidence="17" id="KW-0472">Membrane</keyword>
<accession>A0A7J6NR22</accession>
<evidence type="ECO:0000256" key="14">
    <source>
        <dbReference type="ARBA" id="ARBA00023128"/>
    </source>
</evidence>
<feature type="transmembrane region" description="Helical" evidence="17">
    <location>
        <begin position="1457"/>
        <end position="1479"/>
    </location>
</feature>
<comment type="catalytic activity">
    <reaction evidence="1">
        <text>Endonucleolytic cleavage of RNA, removing 5'-extranucleotides from tRNA precursor.</text>
        <dbReference type="EC" id="3.1.26.5"/>
    </reaction>
</comment>
<comment type="catalytic activity">
    <reaction evidence="15">
        <text>2'-phospho-[ligated tRNA] + NAD(+) = mature tRNA + ADP-alpha-D-ribose 1'',2''-cyclic phosphate + nicotinamide</text>
        <dbReference type="Rhea" id="RHEA:23324"/>
        <dbReference type="Rhea" id="RHEA-COMP:11106"/>
        <dbReference type="Rhea" id="RHEA-COMP:11107"/>
        <dbReference type="ChEBI" id="CHEBI:17154"/>
        <dbReference type="ChEBI" id="CHEBI:57540"/>
        <dbReference type="ChEBI" id="CHEBI:76596"/>
        <dbReference type="ChEBI" id="CHEBI:82883"/>
        <dbReference type="ChEBI" id="CHEBI:85027"/>
        <dbReference type="EC" id="2.7.1.160"/>
    </reaction>
</comment>
<keyword evidence="12" id="KW-0460">Magnesium</keyword>
<dbReference type="GO" id="GO:0046872">
    <property type="term" value="F:metal ion binding"/>
    <property type="evidence" value="ECO:0007669"/>
    <property type="project" value="UniProtKB-KW"/>
</dbReference>
<evidence type="ECO:0000256" key="13">
    <source>
        <dbReference type="ARBA" id="ARBA00022946"/>
    </source>
</evidence>
<proteinExistence type="inferred from homology"/>
<evidence type="ECO:0000256" key="11">
    <source>
        <dbReference type="ARBA" id="ARBA00022833"/>
    </source>
</evidence>
<dbReference type="GO" id="GO:0005739">
    <property type="term" value="C:mitochondrion"/>
    <property type="evidence" value="ECO:0007669"/>
    <property type="project" value="UniProtKB-SubCell"/>
</dbReference>
<dbReference type="Gene3D" id="3.40.50.1820">
    <property type="entry name" value="alpha/beta hydrolase"/>
    <property type="match status" value="1"/>
</dbReference>
<feature type="region of interest" description="Disordered" evidence="16">
    <location>
        <begin position="506"/>
        <end position="563"/>
    </location>
</feature>
<keyword evidence="11" id="KW-0862">Zinc</keyword>
<evidence type="ECO:0000256" key="10">
    <source>
        <dbReference type="ARBA" id="ARBA00022801"/>
    </source>
</evidence>
<keyword evidence="17" id="KW-1133">Transmembrane helix</keyword>
<comment type="caution">
    <text evidence="20">The sequence shown here is derived from an EMBL/GenBank/DDBJ whole genome shotgun (WGS) entry which is preliminary data.</text>
</comment>
<feature type="region of interest" description="Disordered" evidence="16">
    <location>
        <begin position="1656"/>
        <end position="1679"/>
    </location>
</feature>
<evidence type="ECO:0000256" key="5">
    <source>
        <dbReference type="ARBA" id="ARBA00007626"/>
    </source>
</evidence>
<comment type="function">
    <text evidence="3">Catalyzes the last step of tRNA splicing, the transfer of the splice junction 2'-phosphate from ligated tRNA to NAD to produce ADP-ribose 1''-2'' cyclic phosphate.</text>
</comment>
<dbReference type="Pfam" id="PF16953">
    <property type="entry name" value="PRORP"/>
    <property type="match status" value="1"/>
</dbReference>
<comment type="cofactor">
    <cofactor evidence="2">
        <name>Mg(2+)</name>
        <dbReference type="ChEBI" id="CHEBI:18420"/>
    </cofactor>
</comment>
<evidence type="ECO:0000256" key="1">
    <source>
        <dbReference type="ARBA" id="ARBA00000928"/>
    </source>
</evidence>
<dbReference type="GO" id="GO:0004526">
    <property type="term" value="F:ribonuclease P activity"/>
    <property type="evidence" value="ECO:0007669"/>
    <property type="project" value="UniProtKB-EC"/>
</dbReference>
<evidence type="ECO:0000256" key="2">
    <source>
        <dbReference type="ARBA" id="ARBA00001946"/>
    </source>
</evidence>
<dbReference type="EMBL" id="JABANP010000239">
    <property type="protein sequence ID" value="KAF4685987.1"/>
    <property type="molecule type" value="Genomic_DNA"/>
</dbReference>
<feature type="transmembrane region" description="Helical" evidence="17">
    <location>
        <begin position="1562"/>
        <end position="1585"/>
    </location>
</feature>
<dbReference type="InterPro" id="IPR023534">
    <property type="entry name" value="Rof/RNase_P-like"/>
</dbReference>
<dbReference type="Pfam" id="PF01885">
    <property type="entry name" value="PTS_2-RNA"/>
    <property type="match status" value="2"/>
</dbReference>
<dbReference type="InterPro" id="IPR029058">
    <property type="entry name" value="AB_hydrolase_fold"/>
</dbReference>
<keyword evidence="7" id="KW-0540">Nuclease</keyword>
<dbReference type="OrthoDB" id="419694at2759"/>
<evidence type="ECO:0000256" key="3">
    <source>
        <dbReference type="ARBA" id="ARBA00003343"/>
    </source>
</evidence>
<evidence type="ECO:0000313" key="20">
    <source>
        <dbReference type="EMBL" id="KAF4685987.1"/>
    </source>
</evidence>
<dbReference type="InterPro" id="IPR011990">
    <property type="entry name" value="TPR-like_helical_dom_sf"/>
</dbReference>
<keyword evidence="13" id="KW-0809">Transit peptide</keyword>
<feature type="domain" description="PRORP" evidence="18">
    <location>
        <begin position="2477"/>
        <end position="2605"/>
    </location>
</feature>
<comment type="similarity">
    <text evidence="5">Belongs to the PPR family. P subfamily.</text>
</comment>
<evidence type="ECO:0000259" key="18">
    <source>
        <dbReference type="Pfam" id="PF16953"/>
    </source>
</evidence>
<feature type="compositionally biased region" description="Low complexity" evidence="16">
    <location>
        <begin position="2424"/>
        <end position="2434"/>
    </location>
</feature>
<dbReference type="GO" id="GO:0030677">
    <property type="term" value="C:ribonuclease P complex"/>
    <property type="evidence" value="ECO:0007669"/>
    <property type="project" value="InterPro"/>
</dbReference>
<dbReference type="Pfam" id="PF01868">
    <property type="entry name" value="RNase_P-MRP_p29"/>
    <property type="match status" value="1"/>
</dbReference>
<keyword evidence="9" id="KW-0677">Repeat</keyword>
<gene>
    <name evidence="20" type="ORF">FOZ60_005790</name>
</gene>
<dbReference type="InterPro" id="IPR042080">
    <property type="entry name" value="RNA_2'-PTrans_N"/>
</dbReference>
<dbReference type="SUPFAM" id="SSF53474">
    <property type="entry name" value="alpha/beta-Hydrolases"/>
    <property type="match status" value="1"/>
</dbReference>
<feature type="region of interest" description="Disordered" evidence="16">
    <location>
        <begin position="2417"/>
        <end position="2451"/>
    </location>
</feature>
<dbReference type="GO" id="GO:0001682">
    <property type="term" value="P:tRNA 5'-leader removal"/>
    <property type="evidence" value="ECO:0007669"/>
    <property type="project" value="InterPro"/>
</dbReference>
<feature type="region of interest" description="Disordered" evidence="16">
    <location>
        <begin position="617"/>
        <end position="675"/>
    </location>
</feature>
<dbReference type="InterPro" id="IPR031595">
    <property type="entry name" value="PRORP_C"/>
</dbReference>
<dbReference type="PANTHER" id="PTHR13547">
    <property type="match status" value="1"/>
</dbReference>
<dbReference type="Pfam" id="PF17177">
    <property type="entry name" value="PPR_long"/>
    <property type="match status" value="1"/>
</dbReference>
<dbReference type="InterPro" id="IPR033443">
    <property type="entry name" value="PROP1-like_PPR_dom"/>
</dbReference>
<dbReference type="Gene3D" id="3.40.50.11980">
    <property type="match status" value="1"/>
</dbReference>
<dbReference type="Gene3D" id="1.25.40.10">
    <property type="entry name" value="Tetratricopeptide repeat domain"/>
    <property type="match status" value="1"/>
</dbReference>
<evidence type="ECO:0000256" key="8">
    <source>
        <dbReference type="ARBA" id="ARBA00022723"/>
    </source>
</evidence>
<dbReference type="Proteomes" id="UP000541610">
    <property type="component" value="Unassembled WGS sequence"/>
</dbReference>
<dbReference type="InterPro" id="IPR002745">
    <property type="entry name" value="Ptrans_KptA/Tpt1"/>
</dbReference>
<evidence type="ECO:0000256" key="12">
    <source>
        <dbReference type="ARBA" id="ARBA00022842"/>
    </source>
</evidence>
<feature type="compositionally biased region" description="Low complexity" evidence="16">
    <location>
        <begin position="522"/>
        <end position="533"/>
    </location>
</feature>